<comment type="caution">
    <text evidence="3">The sequence shown here is derived from an EMBL/GenBank/DDBJ whole genome shotgun (WGS) entry which is preliminary data.</text>
</comment>
<feature type="compositionally biased region" description="Basic and acidic residues" evidence="1">
    <location>
        <begin position="374"/>
        <end position="386"/>
    </location>
</feature>
<evidence type="ECO:0000259" key="2">
    <source>
        <dbReference type="Pfam" id="PF08588"/>
    </source>
</evidence>
<feature type="compositionally biased region" description="Basic and acidic residues" evidence="1">
    <location>
        <begin position="413"/>
        <end position="427"/>
    </location>
</feature>
<feature type="compositionally biased region" description="Low complexity" evidence="1">
    <location>
        <begin position="243"/>
        <end position="259"/>
    </location>
</feature>
<sequence>MFLFLFSHTFIQHTFNQMRLRVRVGADLHSLEVAHVNDETKPTEIDSEHFVGRIFVRIRDFEGVAPQGCQPVRTSEYFNGRSRKFHIQVEGRFKGGPYNGDQVWFGTQFEKMVAIPELAFNAGMKVAKYIDPAVFYEKKAPHPYVMSPYLASVNTLSAWPAPHREDQAVVGHRQSAGLAESDDEYCSSESEEEDLPTTPPQPKALSALPAHMQKTDLARPGMSPSFYSFKGFRDDPKYKRVVSPTSTSGSGSSTPITPTEWTGTLGMHQRPEELSQLPPFEFDFDSDEEDDTASFFTAREGPEEDPFDDVVVRTSRARAPSVPAGPEDEDVVIDAVVADDTSINEGVHEHKKHHYHIHPKKSAKKIARKLHLMKPKDPNKEKHKDGSSTPESHTPDETPSHSPRRSLSLKKKDKSEKTSPRNSEDTTRSGQSTPSTVVGPRSSMHLPATARVTSPLAGQPTEAQVHASNSFISTHPGSSRSLLQIAEQAHQAQVLREDSRKDSGLGLINENFRKDGDEIPETGVRKAKTEPMGEPLGLPGQVEGQGLVTQTSMPVGGVTQWSGEPQIVSGVQNMTTASPEPMPVAPVKERHHHHKHSHEHRHKSSTPKSPPPPDDGLSHKFDRELGPWKFRDPKVEPIEDAGFVGADLHTVKERRKYFAGSVENRKKFVFDPDVVYCMSFFSPHMNFNTFDLKIGPVSINVHKYLQGMPVTYMCRHSDDENLVFWVVEFDLVD</sequence>
<evidence type="ECO:0000313" key="4">
    <source>
        <dbReference type="Proteomes" id="UP000033140"/>
    </source>
</evidence>
<feature type="compositionally biased region" description="Basic residues" evidence="1">
    <location>
        <begin position="589"/>
        <end position="605"/>
    </location>
</feature>
<organism evidence="3 4">
    <name type="scientific">Saitoella complicata (strain BCRC 22490 / CBS 7301 / JCM 7358 / NBRC 10748 / NRRL Y-17804)</name>
    <dbReference type="NCBI Taxonomy" id="698492"/>
    <lineage>
        <taxon>Eukaryota</taxon>
        <taxon>Fungi</taxon>
        <taxon>Dikarya</taxon>
        <taxon>Ascomycota</taxon>
        <taxon>Taphrinomycotina</taxon>
        <taxon>Taphrinomycotina incertae sedis</taxon>
        <taxon>Saitoella</taxon>
    </lineage>
</organism>
<feature type="domain" description="Domain of unknown function at the cortex 1" evidence="2">
    <location>
        <begin position="611"/>
        <end position="732"/>
    </location>
</feature>
<feature type="compositionally biased region" description="Basic residues" evidence="1">
    <location>
        <begin position="402"/>
        <end position="412"/>
    </location>
</feature>
<evidence type="ECO:0000313" key="3">
    <source>
        <dbReference type="EMBL" id="GAO47299.1"/>
    </source>
</evidence>
<dbReference type="PANTHER" id="PTHR34826:SF1">
    <property type="entry name" value="UPF0590 PROTEIN C594.01"/>
    <property type="match status" value="1"/>
</dbReference>
<accession>A0A0E9NBT4</accession>
<dbReference type="OMA" id="APFNAGM"/>
<name>A0A0E9NBT4_SAICN</name>
<dbReference type="Pfam" id="PF08588">
    <property type="entry name" value="Duc1"/>
    <property type="match status" value="2"/>
</dbReference>
<reference evidence="3 4" key="1">
    <citation type="journal article" date="2011" name="J. Gen. Appl. Microbiol.">
        <title>Draft genome sequencing of the enigmatic yeast Saitoella complicata.</title>
        <authorList>
            <person name="Nishida H."/>
            <person name="Hamamoto M."/>
            <person name="Sugiyama J."/>
        </authorList>
    </citation>
    <scope>NUCLEOTIDE SEQUENCE [LARGE SCALE GENOMIC DNA]</scope>
    <source>
        <strain evidence="3 4">NRRL Y-17804</strain>
    </source>
</reference>
<feature type="region of interest" description="Disordered" evidence="1">
    <location>
        <begin position="167"/>
        <end position="205"/>
    </location>
</feature>
<feature type="region of interest" description="Disordered" evidence="1">
    <location>
        <begin position="239"/>
        <end position="260"/>
    </location>
</feature>
<reference evidence="3 4" key="3">
    <citation type="journal article" date="2015" name="Genome Announc.">
        <title>Draft Genome Sequence of the Archiascomycetous Yeast Saitoella complicata.</title>
        <authorList>
            <person name="Yamauchi K."/>
            <person name="Kondo S."/>
            <person name="Hamamoto M."/>
            <person name="Takahashi Y."/>
            <person name="Ogura Y."/>
            <person name="Hayashi T."/>
            <person name="Nishida H."/>
        </authorList>
    </citation>
    <scope>NUCLEOTIDE SEQUENCE [LARGE SCALE GENOMIC DNA]</scope>
    <source>
        <strain evidence="3 4">NRRL Y-17804</strain>
    </source>
</reference>
<reference evidence="3 4" key="2">
    <citation type="journal article" date="2014" name="J. Gen. Appl. Microbiol.">
        <title>The early diverging ascomycetous budding yeast Saitoella complicata has three histone deacetylases belonging to the Clr6, Hos2, and Rpd3 lineages.</title>
        <authorList>
            <person name="Nishida H."/>
            <person name="Matsumoto T."/>
            <person name="Kondo S."/>
            <person name="Hamamoto M."/>
            <person name="Yoshikawa H."/>
        </authorList>
    </citation>
    <scope>NUCLEOTIDE SEQUENCE [LARGE SCALE GENOMIC DNA]</scope>
    <source>
        <strain evidence="3 4">NRRL Y-17804</strain>
    </source>
</reference>
<dbReference type="PANTHER" id="PTHR34826">
    <property type="entry name" value="UPF0590 PROTEIN C409.17C"/>
    <property type="match status" value="1"/>
</dbReference>
<dbReference type="Proteomes" id="UP000033140">
    <property type="component" value="Unassembled WGS sequence"/>
</dbReference>
<feature type="region of interest" description="Disordered" evidence="1">
    <location>
        <begin position="574"/>
        <end position="623"/>
    </location>
</feature>
<keyword evidence="4" id="KW-1185">Reference proteome</keyword>
<evidence type="ECO:0000256" key="1">
    <source>
        <dbReference type="SAM" id="MobiDB-lite"/>
    </source>
</evidence>
<gene>
    <name evidence="3" type="ORF">G7K_1508-t1</name>
</gene>
<feature type="region of interest" description="Disordered" evidence="1">
    <location>
        <begin position="373"/>
        <end position="444"/>
    </location>
</feature>
<feature type="compositionally biased region" description="Acidic residues" evidence="1">
    <location>
        <begin position="180"/>
        <end position="195"/>
    </location>
</feature>
<protein>
    <recommendedName>
        <fullName evidence="2">Domain of unknown function at the cortex 1 domain-containing protein</fullName>
    </recommendedName>
</protein>
<dbReference type="EMBL" id="BACD03000008">
    <property type="protein sequence ID" value="GAO47299.1"/>
    <property type="molecule type" value="Genomic_DNA"/>
</dbReference>
<dbReference type="AlphaFoldDB" id="A0A0E9NBT4"/>
<dbReference type="InterPro" id="IPR013897">
    <property type="entry name" value="Duc1"/>
</dbReference>
<proteinExistence type="predicted"/>
<feature type="domain" description="Domain of unknown function at the cortex 1" evidence="2">
    <location>
        <begin position="19"/>
        <end position="215"/>
    </location>
</feature>